<evidence type="ECO:0000256" key="2">
    <source>
        <dbReference type="SAM" id="SignalP"/>
    </source>
</evidence>
<dbReference type="GeneID" id="95389416"/>
<feature type="chain" id="PRO_5030612321" evidence="2">
    <location>
        <begin position="25"/>
        <end position="803"/>
    </location>
</feature>
<dbReference type="RefSeq" id="WP_183647203.1">
    <property type="nucleotide sequence ID" value="NZ_JACIBV010000001.1"/>
</dbReference>
<evidence type="ECO:0000313" key="4">
    <source>
        <dbReference type="Proteomes" id="UP000579945"/>
    </source>
</evidence>
<dbReference type="AlphaFoldDB" id="A0A7W5VG06"/>
<proteinExistence type="predicted"/>
<comment type="caution">
    <text evidence="3">The sequence shown here is derived from an EMBL/GenBank/DDBJ whole genome shotgun (WGS) entry which is preliminary data.</text>
</comment>
<evidence type="ECO:0000313" key="3">
    <source>
        <dbReference type="EMBL" id="MBB3727097.1"/>
    </source>
</evidence>
<protein>
    <submittedName>
        <fullName evidence="3">Uncharacterized protein</fullName>
    </submittedName>
</protein>
<dbReference type="Proteomes" id="UP000579945">
    <property type="component" value="Unassembled WGS sequence"/>
</dbReference>
<keyword evidence="2" id="KW-0732">Signal</keyword>
<sequence length="803" mass="85212">MNRTALLLSAMMLGGLLAAPPALAALAAPTAAAPVTVSVAQAEASPARQSGDCPTTVGFSAVVAAKGKGVVRYRWVRGDGSKGAVKSFRVDGARRATVRDRQTFERSVTGWQAVEVLGRKGLSRKAYFSVTCAGGGELYDVGHPLPASHAGRPVIAAADVDVTPPAYTGQCPTTVRFTATLQVSRTPARVGYQWIDGAGGESRPEYLDFPAGGPRLRQVSLPVTVSASTSGWKAVRILDRAGHDSGRALHTVTCSSTPPTSPPPTSPPPTSPPPTSPPPSSPPPSSPPPSSPPPVVAVPSIVEIDPGDHIGSCDTPVDYRATGILALPAGPATTVKYAWGLDGRQDGVEEASFVADDKPRTVRVVKTWRLTKADAGEHVVSLRAAGGSPATKSFTLTCKETPKPVVTIGEITAPAYTGDCARVPNHRARAVLSLSRPGEIEYRFVIDKLAFPYRKVSVTGGSGVTVESDAWASATSGTVRVEVKNHNAPAKEAAYTVTCAAEPKVTVNAEVAKVTTHTDCVRPHTFRGTGAVGLNREGTISYRWVVDGKATDWRTVTFASAGEKAVSPHEWQAAKTVTGTVALETKEHNRPAARKDYTLSCPSAWLTDAKVDPATWSGDCSGKRFVFTAKLHSTKNQNVRVELVEAHSGSLIDHADHRVLAHLPETVTMNRFFNVTLKVDTQLRITSPAEGHRSQIIPVDVTCHKVTFSDVKATKAPNTCGNWALSGKITLSWPASLSYRWARRTAFSTWEGDWVTVNAPAGVKEVSKTYTARSRDNGQFRLEVRTPYETVSSPAGYQSSCSS</sequence>
<accession>A0A7W5VG06</accession>
<keyword evidence="4" id="KW-1185">Reference proteome</keyword>
<dbReference type="EMBL" id="JACIBV010000001">
    <property type="protein sequence ID" value="MBB3727097.1"/>
    <property type="molecule type" value="Genomic_DNA"/>
</dbReference>
<feature type="region of interest" description="Disordered" evidence="1">
    <location>
        <begin position="249"/>
        <end position="298"/>
    </location>
</feature>
<reference evidence="3 4" key="1">
    <citation type="submission" date="2020-08" db="EMBL/GenBank/DDBJ databases">
        <title>Sequencing the genomes of 1000 actinobacteria strains.</title>
        <authorList>
            <person name="Klenk H.-P."/>
        </authorList>
    </citation>
    <scope>NUCLEOTIDE SEQUENCE [LARGE SCALE GENOMIC DNA]</scope>
    <source>
        <strain evidence="3 4">DSM 44320</strain>
    </source>
</reference>
<evidence type="ECO:0000256" key="1">
    <source>
        <dbReference type="SAM" id="MobiDB-lite"/>
    </source>
</evidence>
<name>A0A7W5VG06_9ACTN</name>
<feature type="signal peptide" evidence="2">
    <location>
        <begin position="1"/>
        <end position="24"/>
    </location>
</feature>
<feature type="compositionally biased region" description="Pro residues" evidence="1">
    <location>
        <begin position="259"/>
        <end position="296"/>
    </location>
</feature>
<organism evidence="3 4">
    <name type="scientific">Nonomuraea dietziae</name>
    <dbReference type="NCBI Taxonomy" id="65515"/>
    <lineage>
        <taxon>Bacteria</taxon>
        <taxon>Bacillati</taxon>
        <taxon>Actinomycetota</taxon>
        <taxon>Actinomycetes</taxon>
        <taxon>Streptosporangiales</taxon>
        <taxon>Streptosporangiaceae</taxon>
        <taxon>Nonomuraea</taxon>
    </lineage>
</organism>
<gene>
    <name evidence="3" type="ORF">FHR33_002957</name>
</gene>